<dbReference type="STRING" id="326424.FRAAL1752"/>
<name>Q0RPX5_FRAAA</name>
<keyword evidence="2" id="KW-1185">Reference proteome</keyword>
<evidence type="ECO:0000313" key="1">
    <source>
        <dbReference type="EMBL" id="CAJ60404.1"/>
    </source>
</evidence>
<dbReference type="AlphaFoldDB" id="Q0RPX5"/>
<dbReference type="Proteomes" id="UP000000657">
    <property type="component" value="Chromosome"/>
</dbReference>
<dbReference type="InterPro" id="IPR016181">
    <property type="entry name" value="Acyl_CoA_acyltransferase"/>
</dbReference>
<proteinExistence type="predicted"/>
<dbReference type="HOGENOM" id="CLU_3153108_0_0_11"/>
<evidence type="ECO:0000313" key="2">
    <source>
        <dbReference type="Proteomes" id="UP000000657"/>
    </source>
</evidence>
<reference evidence="1 2" key="1">
    <citation type="journal article" date="2007" name="Genome Res.">
        <title>Genome characteristics of facultatively symbiotic Frankia sp. strains reflect host range and host plant biogeography.</title>
        <authorList>
            <person name="Normand P."/>
            <person name="Lapierre P."/>
            <person name="Tisa L.S."/>
            <person name="Gogarten J.P."/>
            <person name="Alloisio N."/>
            <person name="Bagnarol E."/>
            <person name="Bassi C.A."/>
            <person name="Berry A.M."/>
            <person name="Bickhart D.M."/>
            <person name="Choisne N."/>
            <person name="Couloux A."/>
            <person name="Cournoyer B."/>
            <person name="Cruveiller S."/>
            <person name="Daubin V."/>
            <person name="Demange N."/>
            <person name="Francino M.P."/>
            <person name="Goltsman E."/>
            <person name="Huang Y."/>
            <person name="Kopp O.R."/>
            <person name="Labarre L."/>
            <person name="Lapidus A."/>
            <person name="Lavire C."/>
            <person name="Marechal J."/>
            <person name="Martinez M."/>
            <person name="Mastronunzio J.E."/>
            <person name="Mullin B.C."/>
            <person name="Niemann J."/>
            <person name="Pujic P."/>
            <person name="Rawnsley T."/>
            <person name="Rouy Z."/>
            <person name="Schenowitz C."/>
            <person name="Sellstedt A."/>
            <person name="Tavares F."/>
            <person name="Tomkins J.P."/>
            <person name="Vallenet D."/>
            <person name="Valverde C."/>
            <person name="Wall L.G."/>
            <person name="Wang Y."/>
            <person name="Medigue C."/>
            <person name="Benson D.R."/>
        </authorList>
    </citation>
    <scope>NUCLEOTIDE SEQUENCE [LARGE SCALE GENOMIC DNA]</scope>
    <source>
        <strain evidence="2">DSM 45986 / CECT 9034 / ACN14a</strain>
    </source>
</reference>
<dbReference type="KEGG" id="fal:FRAAL1752"/>
<dbReference type="GO" id="GO:0016740">
    <property type="term" value="F:transferase activity"/>
    <property type="evidence" value="ECO:0007669"/>
    <property type="project" value="UniProtKB-KW"/>
</dbReference>
<accession>Q0RPX5</accession>
<protein>
    <submittedName>
        <fullName evidence="1">Acetyltransferase (Partial)</fullName>
    </submittedName>
</protein>
<organism evidence="1 2">
    <name type="scientific">Frankia alni (strain DSM 45986 / CECT 9034 / ACN14a)</name>
    <dbReference type="NCBI Taxonomy" id="326424"/>
    <lineage>
        <taxon>Bacteria</taxon>
        <taxon>Bacillati</taxon>
        <taxon>Actinomycetota</taxon>
        <taxon>Actinomycetes</taxon>
        <taxon>Frankiales</taxon>
        <taxon>Frankiaceae</taxon>
        <taxon>Frankia</taxon>
    </lineage>
</organism>
<dbReference type="EMBL" id="CT573213">
    <property type="protein sequence ID" value="CAJ60404.1"/>
    <property type="molecule type" value="Genomic_DNA"/>
</dbReference>
<dbReference type="Gene3D" id="3.40.630.30">
    <property type="match status" value="1"/>
</dbReference>
<dbReference type="SUPFAM" id="SSF55729">
    <property type="entry name" value="Acyl-CoA N-acyltransferases (Nat)"/>
    <property type="match status" value="1"/>
</dbReference>
<sequence>MTDVVRAARSANCYKVQLLSRNDRSEAHLFYEATGFAPSAAGVRMYLD</sequence>
<gene>
    <name evidence="1" type="ordered locus">FRAAL1752</name>
</gene>